<dbReference type="Proteomes" id="UP000807769">
    <property type="component" value="Unassembled WGS sequence"/>
</dbReference>
<sequence>MPVGIVVAIFGSFPQLATHKYPTQHQSSNIFDGSTPEYTGTGKSTHQRKHRRLRLGLRSATMTCTKHAQD</sequence>
<dbReference type="EMBL" id="JABBWG010000033">
    <property type="protein sequence ID" value="KAG1809662.1"/>
    <property type="molecule type" value="Genomic_DNA"/>
</dbReference>
<accession>A0A9P7E310</accession>
<dbReference type="AlphaFoldDB" id="A0A9P7E310"/>
<name>A0A9P7E310_9AGAM</name>
<evidence type="ECO:0000313" key="3">
    <source>
        <dbReference type="Proteomes" id="UP000807769"/>
    </source>
</evidence>
<reference evidence="2" key="1">
    <citation type="journal article" date="2020" name="New Phytol.">
        <title>Comparative genomics reveals dynamic genome evolution in host specialist ectomycorrhizal fungi.</title>
        <authorList>
            <person name="Lofgren L.A."/>
            <person name="Nguyen N.H."/>
            <person name="Vilgalys R."/>
            <person name="Ruytinx J."/>
            <person name="Liao H.L."/>
            <person name="Branco S."/>
            <person name="Kuo A."/>
            <person name="LaButti K."/>
            <person name="Lipzen A."/>
            <person name="Andreopoulos W."/>
            <person name="Pangilinan J."/>
            <person name="Riley R."/>
            <person name="Hundley H."/>
            <person name="Na H."/>
            <person name="Barry K."/>
            <person name="Grigoriev I.V."/>
            <person name="Stajich J.E."/>
            <person name="Kennedy P.G."/>
        </authorList>
    </citation>
    <scope>NUCLEOTIDE SEQUENCE</scope>
    <source>
        <strain evidence="2">MN1</strain>
    </source>
</reference>
<protein>
    <submittedName>
        <fullName evidence="2">Uncharacterized protein</fullName>
    </submittedName>
</protein>
<evidence type="ECO:0000256" key="1">
    <source>
        <dbReference type="SAM" id="MobiDB-lite"/>
    </source>
</evidence>
<evidence type="ECO:0000313" key="2">
    <source>
        <dbReference type="EMBL" id="KAG1809662.1"/>
    </source>
</evidence>
<dbReference type="GeneID" id="64630593"/>
<gene>
    <name evidence="2" type="ORF">BJ212DRAFT_1378818</name>
</gene>
<organism evidence="2 3">
    <name type="scientific">Suillus subaureus</name>
    <dbReference type="NCBI Taxonomy" id="48587"/>
    <lineage>
        <taxon>Eukaryota</taxon>
        <taxon>Fungi</taxon>
        <taxon>Dikarya</taxon>
        <taxon>Basidiomycota</taxon>
        <taxon>Agaricomycotina</taxon>
        <taxon>Agaricomycetes</taxon>
        <taxon>Agaricomycetidae</taxon>
        <taxon>Boletales</taxon>
        <taxon>Suillineae</taxon>
        <taxon>Suillaceae</taxon>
        <taxon>Suillus</taxon>
    </lineage>
</organism>
<dbReference type="RefSeq" id="XP_041189376.1">
    <property type="nucleotide sequence ID" value="XM_041336576.1"/>
</dbReference>
<comment type="caution">
    <text evidence="2">The sequence shown here is derived from an EMBL/GenBank/DDBJ whole genome shotgun (WGS) entry which is preliminary data.</text>
</comment>
<keyword evidence="3" id="KW-1185">Reference proteome</keyword>
<feature type="region of interest" description="Disordered" evidence="1">
    <location>
        <begin position="22"/>
        <end position="51"/>
    </location>
</feature>
<feature type="compositionally biased region" description="Polar residues" evidence="1">
    <location>
        <begin position="22"/>
        <end position="44"/>
    </location>
</feature>
<proteinExistence type="predicted"/>